<name>A0A7C1VZN1_DESA2</name>
<dbReference type="KEGG" id="daw:HS1_002064"/>
<dbReference type="EMBL" id="CP013015">
    <property type="protein sequence ID" value="AMM41855.1"/>
    <property type="molecule type" value="Genomic_DNA"/>
</dbReference>
<reference evidence="5" key="2">
    <citation type="journal article" date="2020" name="mSystems">
        <title>Genome- and Community-Level Interaction Insights into Carbon Utilization and Element Cycling Functions of Hydrothermarchaeota in Hydrothermal Sediment.</title>
        <authorList>
            <person name="Zhou Z."/>
            <person name="Liu Y."/>
            <person name="Xu W."/>
            <person name="Pan J."/>
            <person name="Luo Z.H."/>
            <person name="Li M."/>
        </authorList>
    </citation>
    <scope>NUCLEOTIDE SEQUENCE [LARGE SCALE GENOMIC DNA]</scope>
    <source>
        <strain evidence="5">HyVt-389</strain>
    </source>
</reference>
<dbReference type="Proteomes" id="UP000885738">
    <property type="component" value="Unassembled WGS sequence"/>
</dbReference>
<dbReference type="CDD" id="cd00156">
    <property type="entry name" value="REC"/>
    <property type="match status" value="1"/>
</dbReference>
<dbReference type="SUPFAM" id="SSF52172">
    <property type="entry name" value="CheY-like"/>
    <property type="match status" value="1"/>
</dbReference>
<proteinExistence type="predicted"/>
<dbReference type="PANTHER" id="PTHR44591:SF3">
    <property type="entry name" value="RESPONSE REGULATORY DOMAIN-CONTAINING PROTEIN"/>
    <property type="match status" value="1"/>
</dbReference>
<feature type="domain" description="Response regulatory" evidence="3">
    <location>
        <begin position="3"/>
        <end position="116"/>
    </location>
</feature>
<dbReference type="PANTHER" id="PTHR44591">
    <property type="entry name" value="STRESS RESPONSE REGULATOR PROTEIN 1"/>
    <property type="match status" value="1"/>
</dbReference>
<dbReference type="InterPro" id="IPR001789">
    <property type="entry name" value="Sig_transdc_resp-reg_receiver"/>
</dbReference>
<accession>A0A7C1VZN1</accession>
<evidence type="ECO:0000256" key="2">
    <source>
        <dbReference type="PROSITE-ProRule" id="PRU00169"/>
    </source>
</evidence>
<organism evidence="5">
    <name type="scientific">Desulfofervidus auxilii</name>
    <dbReference type="NCBI Taxonomy" id="1621989"/>
    <lineage>
        <taxon>Bacteria</taxon>
        <taxon>Pseudomonadati</taxon>
        <taxon>Thermodesulfobacteriota</taxon>
        <taxon>Candidatus Desulfofervidia</taxon>
        <taxon>Candidatus Desulfofervidales</taxon>
        <taxon>Candidatus Desulfofervidaceae</taxon>
        <taxon>Candidatus Desulfofervidus</taxon>
    </lineage>
</organism>
<sequence length="130" mass="14527">MSKLLLVEDNKEVAKIISDFLCILGYSVDTAFNINMALELFNKNSYDFIITDENLPDRKGSCLVKEIKKKCPNLPVLGVSGNSNQQAQALFSAGVDGFLTKPFTLKQLREKIHALLKKNRNPSKQAKVQL</sequence>
<dbReference type="AlphaFoldDB" id="A0A7C1VZN1"/>
<evidence type="ECO:0000313" key="4">
    <source>
        <dbReference type="EMBL" id="AMM41855.1"/>
    </source>
</evidence>
<dbReference type="InterPro" id="IPR011006">
    <property type="entry name" value="CheY-like_superfamily"/>
</dbReference>
<keyword evidence="1 2" id="KW-0597">Phosphoprotein</keyword>
<dbReference type="Gene3D" id="3.40.50.2300">
    <property type="match status" value="1"/>
</dbReference>
<dbReference type="SMART" id="SM00448">
    <property type="entry name" value="REC"/>
    <property type="match status" value="1"/>
</dbReference>
<feature type="modified residue" description="4-aspartylphosphate" evidence="2">
    <location>
        <position position="52"/>
    </location>
</feature>
<dbReference type="RefSeq" id="WP_066065002.1">
    <property type="nucleotide sequence ID" value="NZ_CP013015.1"/>
</dbReference>
<evidence type="ECO:0000313" key="6">
    <source>
        <dbReference type="Proteomes" id="UP000070560"/>
    </source>
</evidence>
<dbReference type="InterPro" id="IPR050595">
    <property type="entry name" value="Bact_response_regulator"/>
</dbReference>
<dbReference type="OrthoDB" id="9801602at2"/>
<evidence type="ECO:0000259" key="3">
    <source>
        <dbReference type="PROSITE" id="PS50110"/>
    </source>
</evidence>
<dbReference type="EMBL" id="DRIH01000098">
    <property type="protein sequence ID" value="HEC67777.1"/>
    <property type="molecule type" value="Genomic_DNA"/>
</dbReference>
<evidence type="ECO:0000313" key="5">
    <source>
        <dbReference type="EMBL" id="HEC67777.1"/>
    </source>
</evidence>
<dbReference type="Proteomes" id="UP000070560">
    <property type="component" value="Chromosome"/>
</dbReference>
<reference evidence="4 6" key="1">
    <citation type="submission" date="2015-10" db="EMBL/GenBank/DDBJ databases">
        <title>Candidatus Desulfofervidus auxilii, a hydrogenotrophic sulfate-reducing bacterium involved in the thermophilic anaerobic oxidation of methane.</title>
        <authorList>
            <person name="Krukenberg V."/>
            <person name="Richter M."/>
            <person name="Wegener G."/>
        </authorList>
    </citation>
    <scope>NUCLEOTIDE SEQUENCE [LARGE SCALE GENOMIC DNA]</scope>
    <source>
        <strain evidence="4 6">HS1</strain>
    </source>
</reference>
<gene>
    <name evidence="5" type="ORF">ENI35_03055</name>
    <name evidence="4" type="ORF">HS1_002064</name>
</gene>
<dbReference type="Pfam" id="PF00072">
    <property type="entry name" value="Response_reg"/>
    <property type="match status" value="1"/>
</dbReference>
<protein>
    <submittedName>
        <fullName evidence="4 5">Response regulator</fullName>
    </submittedName>
</protein>
<dbReference type="GO" id="GO:0000160">
    <property type="term" value="P:phosphorelay signal transduction system"/>
    <property type="evidence" value="ECO:0007669"/>
    <property type="project" value="InterPro"/>
</dbReference>
<evidence type="ECO:0000256" key="1">
    <source>
        <dbReference type="ARBA" id="ARBA00022553"/>
    </source>
</evidence>
<dbReference type="PROSITE" id="PS50110">
    <property type="entry name" value="RESPONSE_REGULATORY"/>
    <property type="match status" value="1"/>
</dbReference>
<keyword evidence="6" id="KW-1185">Reference proteome</keyword>